<protein>
    <submittedName>
        <fullName evidence="3">ROK family protein</fullName>
    </submittedName>
</protein>
<evidence type="ECO:0000313" key="4">
    <source>
        <dbReference type="Proteomes" id="UP000195947"/>
    </source>
</evidence>
<reference evidence="3 5" key="2">
    <citation type="submission" date="2016-10" db="EMBL/GenBank/DDBJ databases">
        <authorList>
            <person name="Varghese N."/>
            <person name="Submissions S."/>
        </authorList>
    </citation>
    <scope>NUCLEOTIDE SEQUENCE [LARGE SCALE GENOMIC DNA]</scope>
    <source>
        <strain evidence="3 5">DSM 2094</strain>
    </source>
</reference>
<evidence type="ECO:0000313" key="3">
    <source>
        <dbReference type="EMBL" id="SFH67546.1"/>
    </source>
</evidence>
<dbReference type="InterPro" id="IPR043129">
    <property type="entry name" value="ATPase_NBD"/>
</dbReference>
<organism evidence="3 5">
    <name type="scientific">Trichococcus flocculiformis</name>
    <dbReference type="NCBI Taxonomy" id="82803"/>
    <lineage>
        <taxon>Bacteria</taxon>
        <taxon>Bacillati</taxon>
        <taxon>Bacillota</taxon>
        <taxon>Bacilli</taxon>
        <taxon>Lactobacillales</taxon>
        <taxon>Carnobacteriaceae</taxon>
        <taxon>Trichococcus</taxon>
    </lineage>
</organism>
<dbReference type="RefSeq" id="WP_086988804.1">
    <property type="nucleotide sequence ID" value="NZ_FJMZ01000010.1"/>
</dbReference>
<keyword evidence="4" id="KW-1185">Reference proteome</keyword>
<dbReference type="InterPro" id="IPR000600">
    <property type="entry name" value="ROK"/>
</dbReference>
<sequence length="307" mass="33194">MKKNYLSIDIGGTNIKLALIDHSGQIQSKKQVRTPHEYGAFIATLENEIELVLDEIRGIAFSCPGKIDTETGMISFGGALPFLDGISFIDEFQPKFALPISVINDGKAAALSELWLGNLNGIENGLALVLGTGIGGGLILDGKLYQGKNFQAGELSFMMKPSDKPSFDDTYGKTGSAVGLVKSVNRVLGTEDLKDGAAAFEAINQKDPNVYPIFEAFAREIAYMICNIQAILDLEKIVIGGGISAQPIVTEEIRKQYRAIRAGLPFVEITLTEVEIDSCRFLNDANLLGALYQLLLNADEELSMPSI</sequence>
<dbReference type="Gene3D" id="3.30.420.40">
    <property type="match status" value="2"/>
</dbReference>
<dbReference type="SUPFAM" id="SSF53067">
    <property type="entry name" value="Actin-like ATPase domain"/>
    <property type="match status" value="1"/>
</dbReference>
<dbReference type="Pfam" id="PF00480">
    <property type="entry name" value="ROK"/>
    <property type="match status" value="1"/>
</dbReference>
<comment type="caution">
    <text evidence="3">The sequence shown here is derived from an EMBL/GenBank/DDBJ whole genome shotgun (WGS) entry which is preliminary data.</text>
</comment>
<dbReference type="PANTHER" id="PTHR18964">
    <property type="entry name" value="ROK (REPRESSOR, ORF, KINASE) FAMILY"/>
    <property type="match status" value="1"/>
</dbReference>
<proteinExistence type="inferred from homology"/>
<dbReference type="Proteomes" id="UP000199686">
    <property type="component" value="Unassembled WGS sequence"/>
</dbReference>
<dbReference type="PANTHER" id="PTHR18964:SF170">
    <property type="entry name" value="SUGAR KINASE"/>
    <property type="match status" value="1"/>
</dbReference>
<comment type="similarity">
    <text evidence="1">Belongs to the ROK (NagC/XylR) family.</text>
</comment>
<accession>A0AB38BGP5</accession>
<gene>
    <name evidence="3" type="ORF">SAMN04488507_100858</name>
    <name evidence="2" type="ORF">TFLO_1230</name>
</gene>
<reference evidence="2 4" key="1">
    <citation type="submission" date="2016-02" db="EMBL/GenBank/DDBJ databases">
        <authorList>
            <person name="Strepis N."/>
        </authorList>
    </citation>
    <scope>NUCLEOTIDE SEQUENCE [LARGE SCALE GENOMIC DNA]</scope>
    <source>
        <strain evidence="2">Trichococcus flocculiformis</strain>
    </source>
</reference>
<dbReference type="EMBL" id="FOQC01000008">
    <property type="protein sequence ID" value="SFH67546.1"/>
    <property type="molecule type" value="Genomic_DNA"/>
</dbReference>
<evidence type="ECO:0000313" key="5">
    <source>
        <dbReference type="Proteomes" id="UP000199686"/>
    </source>
</evidence>
<evidence type="ECO:0000256" key="1">
    <source>
        <dbReference type="ARBA" id="ARBA00006479"/>
    </source>
</evidence>
<dbReference type="AlphaFoldDB" id="A0AB38BGP5"/>
<evidence type="ECO:0000313" key="2">
    <source>
        <dbReference type="EMBL" id="SBO15669.1"/>
    </source>
</evidence>
<dbReference type="EMBL" id="FJMZ01000010">
    <property type="protein sequence ID" value="SBO15669.1"/>
    <property type="molecule type" value="Genomic_DNA"/>
</dbReference>
<dbReference type="CDD" id="cd24152">
    <property type="entry name" value="ASKHA_NBD_ROK-like"/>
    <property type="match status" value="1"/>
</dbReference>
<name>A0AB38BGP5_9LACT</name>
<dbReference type="Proteomes" id="UP000195947">
    <property type="component" value="Unassembled WGS sequence"/>
</dbReference>